<evidence type="ECO:0000259" key="2">
    <source>
        <dbReference type="Pfam" id="PF06114"/>
    </source>
</evidence>
<keyword evidence="4" id="KW-1185">Reference proteome</keyword>
<name>A0A1G8WA14_9ACTN</name>
<gene>
    <name evidence="3" type="ORF">SAMN05421806_102320</name>
</gene>
<evidence type="ECO:0000313" key="4">
    <source>
        <dbReference type="Proteomes" id="UP000199155"/>
    </source>
</evidence>
<dbReference type="EMBL" id="FNFF01000002">
    <property type="protein sequence ID" value="SDJ74897.1"/>
    <property type="molecule type" value="Genomic_DNA"/>
</dbReference>
<feature type="region of interest" description="Disordered" evidence="1">
    <location>
        <begin position="1"/>
        <end position="43"/>
    </location>
</feature>
<dbReference type="Pfam" id="PF06114">
    <property type="entry name" value="Peptidase_M78"/>
    <property type="match status" value="1"/>
</dbReference>
<dbReference type="InterPro" id="IPR010359">
    <property type="entry name" value="IrrE_HExxH"/>
</dbReference>
<dbReference type="STRING" id="417292.SAMN05421806_102320"/>
<sequence>MPAIQNEGPSDQSNEQRSSKRSAFKRRLMGGSPRGSAAQPSGPYAPDIELSKLGVMVKRKRMQDTWAIWFPHRRAIVVASGLTRVQERCVLAHELEHVLADDGECIPHDSLREHITVRQERIADIRAARKLIALSDLARVLPWATSYEEAAAELDVTERMLRVRLMDLEKDSWLATSKTAG</sequence>
<dbReference type="AlphaFoldDB" id="A0A1G8WA14"/>
<dbReference type="Gene3D" id="1.10.10.2910">
    <property type="match status" value="1"/>
</dbReference>
<evidence type="ECO:0000256" key="1">
    <source>
        <dbReference type="SAM" id="MobiDB-lite"/>
    </source>
</evidence>
<feature type="domain" description="IrrE N-terminal-like" evidence="2">
    <location>
        <begin position="68"/>
        <end position="166"/>
    </location>
</feature>
<dbReference type="Proteomes" id="UP000199155">
    <property type="component" value="Unassembled WGS sequence"/>
</dbReference>
<accession>A0A1G8WA14</accession>
<feature type="compositionally biased region" description="Polar residues" evidence="1">
    <location>
        <begin position="7"/>
        <end position="16"/>
    </location>
</feature>
<proteinExistence type="predicted"/>
<feature type="compositionally biased region" description="Basic residues" evidence="1">
    <location>
        <begin position="19"/>
        <end position="28"/>
    </location>
</feature>
<evidence type="ECO:0000313" key="3">
    <source>
        <dbReference type="EMBL" id="SDJ74897.1"/>
    </source>
</evidence>
<reference evidence="3 4" key="1">
    <citation type="submission" date="2016-10" db="EMBL/GenBank/DDBJ databases">
        <authorList>
            <person name="de Groot N.N."/>
        </authorList>
    </citation>
    <scope>NUCLEOTIDE SEQUENCE [LARGE SCALE GENOMIC DNA]</scope>
    <source>
        <strain evidence="3 4">CGMCC 4.5727</strain>
    </source>
</reference>
<dbReference type="RefSeq" id="WP_093608090.1">
    <property type="nucleotide sequence ID" value="NZ_FNFF01000002.1"/>
</dbReference>
<organism evidence="3 4">
    <name type="scientific">Streptomyces indicus</name>
    <dbReference type="NCBI Taxonomy" id="417292"/>
    <lineage>
        <taxon>Bacteria</taxon>
        <taxon>Bacillati</taxon>
        <taxon>Actinomycetota</taxon>
        <taxon>Actinomycetes</taxon>
        <taxon>Kitasatosporales</taxon>
        <taxon>Streptomycetaceae</taxon>
        <taxon>Streptomyces</taxon>
    </lineage>
</organism>
<protein>
    <recommendedName>
        <fullName evidence="2">IrrE N-terminal-like domain-containing protein</fullName>
    </recommendedName>
</protein>
<dbReference type="OrthoDB" id="9793864at2"/>